<evidence type="ECO:0000256" key="1">
    <source>
        <dbReference type="SAM" id="MobiDB-lite"/>
    </source>
</evidence>
<organism evidence="2 3">
    <name type="scientific">Euplotes crassus</name>
    <dbReference type="NCBI Taxonomy" id="5936"/>
    <lineage>
        <taxon>Eukaryota</taxon>
        <taxon>Sar</taxon>
        <taxon>Alveolata</taxon>
        <taxon>Ciliophora</taxon>
        <taxon>Intramacronucleata</taxon>
        <taxon>Spirotrichea</taxon>
        <taxon>Hypotrichia</taxon>
        <taxon>Euplotida</taxon>
        <taxon>Euplotidae</taxon>
        <taxon>Moneuplotes</taxon>
    </lineage>
</organism>
<gene>
    <name evidence="2" type="ORF">ECRASSUSDP1_LOCUS28262</name>
</gene>
<dbReference type="EMBL" id="CAMPGE010029163">
    <property type="protein sequence ID" value="CAI2386640.1"/>
    <property type="molecule type" value="Genomic_DNA"/>
</dbReference>
<dbReference type="Proteomes" id="UP001295684">
    <property type="component" value="Unassembled WGS sequence"/>
</dbReference>
<dbReference type="AlphaFoldDB" id="A0AAD1Y8H6"/>
<feature type="region of interest" description="Disordered" evidence="1">
    <location>
        <begin position="118"/>
        <end position="146"/>
    </location>
</feature>
<reference evidence="2" key="1">
    <citation type="submission" date="2023-07" db="EMBL/GenBank/DDBJ databases">
        <authorList>
            <consortium name="AG Swart"/>
            <person name="Singh M."/>
            <person name="Singh A."/>
            <person name="Seah K."/>
            <person name="Emmerich C."/>
        </authorList>
    </citation>
    <scope>NUCLEOTIDE SEQUENCE</scope>
    <source>
        <strain evidence="2">DP1</strain>
    </source>
</reference>
<keyword evidence="3" id="KW-1185">Reference proteome</keyword>
<evidence type="ECO:0000313" key="2">
    <source>
        <dbReference type="EMBL" id="CAI2386640.1"/>
    </source>
</evidence>
<protein>
    <submittedName>
        <fullName evidence="2">Uncharacterized protein</fullName>
    </submittedName>
</protein>
<evidence type="ECO:0000313" key="3">
    <source>
        <dbReference type="Proteomes" id="UP001295684"/>
    </source>
</evidence>
<sequence length="439" mass="50157">MKFDSNKIPSHGQDKSNYFQGFELSRIDESEKEAVDNEDGDYFKISENSVGFDTDAELDNDMKLSVQTQGSAENSIKKRPGSVNKITNIKSTFSQNKSPNNEKACRLITLKLEEFKQSTGAKPSKDSSSSEEYKESPKSKPRVVSKHSHIWLHNIKGNSMKVADTLKDLSPTKKVAPNISSLVKNFRIDISQIHYKNDLKHLVSICEDVRQKKLHEINGNEFTQFLEVPGISKIQRLANEVKQNLVQVRRRRKNSEGSLDEQRSLVYRVNILALNLKTAIEKKLIKLKMLIKQKEAHPRVGECAEHEADKDFSIPAISPTNKSTGIKLKPKVRSNSKAKPKLLNHRELRQTRLLMGLKKSIYKNLQNHGSFRPRDPHLGVSHHKVSQSTNFGCLKLPEVKSPKKSLRSKLKDRLRTKRRVHLEDVRRSIEPPMNHPLLF</sequence>
<feature type="region of interest" description="Disordered" evidence="1">
    <location>
        <begin position="1"/>
        <end position="22"/>
    </location>
</feature>
<accession>A0AAD1Y8H6</accession>
<name>A0AAD1Y8H6_EUPCR</name>
<comment type="caution">
    <text evidence="2">The sequence shown here is derived from an EMBL/GenBank/DDBJ whole genome shotgun (WGS) entry which is preliminary data.</text>
</comment>
<proteinExistence type="predicted"/>